<dbReference type="AlphaFoldDB" id="A0A3G8H2K9"/>
<dbReference type="CDD" id="cd07989">
    <property type="entry name" value="LPLAT_AGPAT-like"/>
    <property type="match status" value="1"/>
</dbReference>
<dbReference type="CDD" id="cd06173">
    <property type="entry name" value="MFS_MefA_like"/>
    <property type="match status" value="1"/>
</dbReference>
<gene>
    <name evidence="9" type="ORF">EHF44_15920</name>
</gene>
<comment type="subcellular location">
    <subcellularLocation>
        <location evidence="1">Cell membrane</location>
        <topology evidence="1">Multi-pass membrane protein</topology>
    </subcellularLocation>
</comment>
<evidence type="ECO:0000256" key="2">
    <source>
        <dbReference type="ARBA" id="ARBA00022448"/>
    </source>
</evidence>
<dbReference type="EMBL" id="CP033969">
    <property type="protein sequence ID" value="AZG14793.1"/>
    <property type="molecule type" value="Genomic_DNA"/>
</dbReference>
<dbReference type="PANTHER" id="PTHR43266">
    <property type="entry name" value="MACROLIDE-EFFLUX PROTEIN"/>
    <property type="match status" value="1"/>
</dbReference>
<feature type="transmembrane region" description="Helical" evidence="7">
    <location>
        <begin position="271"/>
        <end position="290"/>
    </location>
</feature>
<dbReference type="InterPro" id="IPR002123">
    <property type="entry name" value="Plipid/glycerol_acylTrfase"/>
</dbReference>
<feature type="transmembrane region" description="Helical" evidence="7">
    <location>
        <begin position="302"/>
        <end position="321"/>
    </location>
</feature>
<dbReference type="OrthoDB" id="9803968at2"/>
<feature type="transmembrane region" description="Helical" evidence="7">
    <location>
        <begin position="86"/>
        <end position="107"/>
    </location>
</feature>
<dbReference type="GO" id="GO:0005886">
    <property type="term" value="C:plasma membrane"/>
    <property type="evidence" value="ECO:0007669"/>
    <property type="project" value="UniProtKB-SubCell"/>
</dbReference>
<keyword evidence="4 7" id="KW-0812">Transmembrane</keyword>
<dbReference type="Proteomes" id="UP000270411">
    <property type="component" value="Chromosome 1"/>
</dbReference>
<dbReference type="GO" id="GO:0016746">
    <property type="term" value="F:acyltransferase activity"/>
    <property type="evidence" value="ECO:0007669"/>
    <property type="project" value="InterPro"/>
</dbReference>
<keyword evidence="5 7" id="KW-1133">Transmembrane helix</keyword>
<feature type="domain" description="Phospholipid/glycerol acyltransferase" evidence="8">
    <location>
        <begin position="463"/>
        <end position="579"/>
    </location>
</feature>
<sequence length="634" mass="68923">MSQESQFRLLGLRRFAPFFWTQFLGAMNDNVFKVAFTSLVTYHATLFEGVDAHSAAFLISAIFIAPFVLFSATSGQIADKIEKSRLIRLVKTIEIAIMLLGLAGFYLHSAPLLYAGTFLMGLHSTVFGPVKFAYLPQHLDQTELVGGNGLVEMGTFVAILLGTLVGGEMAGLTGADGTVVGPLYVGIVCVAIAVAGRAVSQGVPLSPAPQPDLRINWNPFTETWRNLMLARERRVVFLSLLGISWLWFLGATFLTSFFSFAKDVLGGDQNVVTLLLAVFSVGIGTGSLLCERLSGRHVEIGLVPFGSIGMTLFAVDLYFATQGQSAGAMLSGVGGFLAQPGHWRVLFDLFCLAMFGGFYSVPLYALIQSRSAPTHRARIIAANNILNSFFMIGASLLGVFMTQAGYSIPQLFLVVGLLNAVVAIYIYSLVPEFLLRFIAWLLVHTIYRLRRINAERIPEQGAALLVCNHVSFADAVVLMAASPRPVRFVMDHNIFKVPGLSWFFRQAKAIPIAPARENPELLARAYDAVAAALADDELVCIFPEGKITADGEINPFRSGVSQIIQRTPVPVVPMALRGLWGSFFSRKGAPAMTRPFRRGLLSKLELVVGEPVPPEAATPEGLQQMVLALRGDWK</sequence>
<dbReference type="Pfam" id="PF01553">
    <property type="entry name" value="Acyltransferase"/>
    <property type="match status" value="1"/>
</dbReference>
<evidence type="ECO:0000256" key="7">
    <source>
        <dbReference type="SAM" id="Phobius"/>
    </source>
</evidence>
<evidence type="ECO:0000256" key="6">
    <source>
        <dbReference type="ARBA" id="ARBA00023136"/>
    </source>
</evidence>
<accession>A0A3G8H2K9</accession>
<reference evidence="10" key="1">
    <citation type="submission" date="2018-11" db="EMBL/GenBank/DDBJ databases">
        <title>FDA dAtabase for Regulatory Grade micrObial Sequences (FDA-ARGOS): Supporting development and validation of Infectious Disease Dx tests.</title>
        <authorList>
            <person name="Goldberg B."/>
            <person name="Campos J."/>
            <person name="Tallon L."/>
            <person name="Sadzewicz L."/>
            <person name="Zhao X."/>
            <person name="Vavikolanu K."/>
            <person name="Mehta A."/>
            <person name="Aluvathingal J."/>
            <person name="Nadendla S."/>
            <person name="Geyer C."/>
            <person name="Nandy P."/>
            <person name="Yan Y."/>
            <person name="Sichtig H."/>
        </authorList>
    </citation>
    <scope>NUCLEOTIDE SEQUENCE [LARGE SCALE GENOMIC DNA]</scope>
    <source>
        <strain evidence="10">FDAARGOS_614</strain>
    </source>
</reference>
<keyword evidence="2" id="KW-0813">Transport</keyword>
<dbReference type="GO" id="GO:0022857">
    <property type="term" value="F:transmembrane transporter activity"/>
    <property type="evidence" value="ECO:0007669"/>
    <property type="project" value="InterPro"/>
</dbReference>
<organism evidence="9 10">
    <name type="scientific">Cupriavidus pauculus</name>
    <dbReference type="NCBI Taxonomy" id="82633"/>
    <lineage>
        <taxon>Bacteria</taxon>
        <taxon>Pseudomonadati</taxon>
        <taxon>Pseudomonadota</taxon>
        <taxon>Betaproteobacteria</taxon>
        <taxon>Burkholderiales</taxon>
        <taxon>Burkholderiaceae</taxon>
        <taxon>Cupriavidus</taxon>
    </lineage>
</organism>
<dbReference type="SUPFAM" id="SSF103473">
    <property type="entry name" value="MFS general substrate transporter"/>
    <property type="match status" value="1"/>
</dbReference>
<dbReference type="Pfam" id="PF07690">
    <property type="entry name" value="MFS_1"/>
    <property type="match status" value="1"/>
</dbReference>
<keyword evidence="3" id="KW-1003">Cell membrane</keyword>
<feature type="transmembrane region" description="Helical" evidence="7">
    <location>
        <begin position="55"/>
        <end position="74"/>
    </location>
</feature>
<evidence type="ECO:0000259" key="8">
    <source>
        <dbReference type="SMART" id="SM00563"/>
    </source>
</evidence>
<dbReference type="PANTHER" id="PTHR43266:SF2">
    <property type="entry name" value="MAJOR FACILITATOR SUPERFAMILY (MFS) PROFILE DOMAIN-CONTAINING PROTEIN"/>
    <property type="match status" value="1"/>
</dbReference>
<feature type="transmembrane region" description="Helical" evidence="7">
    <location>
        <begin position="379"/>
        <end position="401"/>
    </location>
</feature>
<dbReference type="InterPro" id="IPR011701">
    <property type="entry name" value="MFS"/>
</dbReference>
<feature type="transmembrane region" description="Helical" evidence="7">
    <location>
        <begin position="113"/>
        <end position="134"/>
    </location>
</feature>
<proteinExistence type="predicted"/>
<dbReference type="SMART" id="SM00563">
    <property type="entry name" value="PlsC"/>
    <property type="match status" value="1"/>
</dbReference>
<dbReference type="Gene3D" id="1.20.1250.20">
    <property type="entry name" value="MFS general substrate transporter like domains"/>
    <property type="match status" value="1"/>
</dbReference>
<evidence type="ECO:0000256" key="3">
    <source>
        <dbReference type="ARBA" id="ARBA00022475"/>
    </source>
</evidence>
<keyword evidence="6 7" id="KW-0472">Membrane</keyword>
<feature type="transmembrane region" description="Helical" evidence="7">
    <location>
        <begin position="179"/>
        <end position="199"/>
    </location>
</feature>
<protein>
    <submittedName>
        <fullName evidence="9">MFS transporter</fullName>
    </submittedName>
</protein>
<dbReference type="SUPFAM" id="SSF69593">
    <property type="entry name" value="Glycerol-3-phosphate (1)-acyltransferase"/>
    <property type="match status" value="1"/>
</dbReference>
<evidence type="ECO:0000256" key="1">
    <source>
        <dbReference type="ARBA" id="ARBA00004651"/>
    </source>
</evidence>
<name>A0A3G8H2K9_9BURK</name>
<evidence type="ECO:0000256" key="5">
    <source>
        <dbReference type="ARBA" id="ARBA00022989"/>
    </source>
</evidence>
<dbReference type="InterPro" id="IPR036259">
    <property type="entry name" value="MFS_trans_sf"/>
</dbReference>
<dbReference type="KEGG" id="cpau:EHF44_15920"/>
<evidence type="ECO:0000313" key="9">
    <source>
        <dbReference type="EMBL" id="AZG14793.1"/>
    </source>
</evidence>
<feature type="transmembrane region" description="Helical" evidence="7">
    <location>
        <begin position="146"/>
        <end position="167"/>
    </location>
</feature>
<dbReference type="RefSeq" id="WP_124684547.1">
    <property type="nucleotide sequence ID" value="NZ_CP033969.1"/>
</dbReference>
<feature type="transmembrane region" description="Helical" evidence="7">
    <location>
        <begin position="341"/>
        <end position="367"/>
    </location>
</feature>
<feature type="transmembrane region" description="Helical" evidence="7">
    <location>
        <begin position="235"/>
        <end position="259"/>
    </location>
</feature>
<evidence type="ECO:0000256" key="4">
    <source>
        <dbReference type="ARBA" id="ARBA00022692"/>
    </source>
</evidence>
<evidence type="ECO:0000313" key="10">
    <source>
        <dbReference type="Proteomes" id="UP000270411"/>
    </source>
</evidence>